<dbReference type="EMBL" id="BKCJ010009316">
    <property type="protein sequence ID" value="GEU86408.1"/>
    <property type="molecule type" value="Genomic_DNA"/>
</dbReference>
<reference evidence="2" key="1">
    <citation type="journal article" date="2019" name="Sci. Rep.">
        <title>Draft genome of Tanacetum cinerariifolium, the natural source of mosquito coil.</title>
        <authorList>
            <person name="Yamashiro T."/>
            <person name="Shiraishi A."/>
            <person name="Satake H."/>
            <person name="Nakayama K."/>
        </authorList>
    </citation>
    <scope>NUCLEOTIDE SEQUENCE</scope>
</reference>
<name>A0A6L2NJJ1_TANCI</name>
<evidence type="ECO:0000256" key="1">
    <source>
        <dbReference type="SAM" id="MobiDB-lite"/>
    </source>
</evidence>
<feature type="region of interest" description="Disordered" evidence="1">
    <location>
        <begin position="146"/>
        <end position="166"/>
    </location>
</feature>
<evidence type="ECO:0000313" key="2">
    <source>
        <dbReference type="EMBL" id="GEU86408.1"/>
    </source>
</evidence>
<sequence length="166" mass="18526">MGKVVGVVWRWWSGLESRRRGVNVLAGNKDEYSKIISEKNKENEENTEIDKNGSKSLPGDFEIWKGVGTSNRGHVLGAGFTTDPAFVTGTMGSGSIYATHTCSPYEEIRILKKQNDDLKKKMEDAEAQRVADQLVLHQTLNDFAKNYPPRAPKSDPGASQSYLIWH</sequence>
<comment type="caution">
    <text evidence="2">The sequence shown here is derived from an EMBL/GenBank/DDBJ whole genome shotgun (WGS) entry which is preliminary data.</text>
</comment>
<dbReference type="AlphaFoldDB" id="A0A6L2NJJ1"/>
<protein>
    <submittedName>
        <fullName evidence="2">Uncharacterized protein</fullName>
    </submittedName>
</protein>
<proteinExistence type="predicted"/>
<gene>
    <name evidence="2" type="ORF">Tci_058386</name>
</gene>
<feature type="compositionally biased region" description="Polar residues" evidence="1">
    <location>
        <begin position="157"/>
        <end position="166"/>
    </location>
</feature>
<organism evidence="2">
    <name type="scientific">Tanacetum cinerariifolium</name>
    <name type="common">Dalmatian daisy</name>
    <name type="synonym">Chrysanthemum cinerariifolium</name>
    <dbReference type="NCBI Taxonomy" id="118510"/>
    <lineage>
        <taxon>Eukaryota</taxon>
        <taxon>Viridiplantae</taxon>
        <taxon>Streptophyta</taxon>
        <taxon>Embryophyta</taxon>
        <taxon>Tracheophyta</taxon>
        <taxon>Spermatophyta</taxon>
        <taxon>Magnoliopsida</taxon>
        <taxon>eudicotyledons</taxon>
        <taxon>Gunneridae</taxon>
        <taxon>Pentapetalae</taxon>
        <taxon>asterids</taxon>
        <taxon>campanulids</taxon>
        <taxon>Asterales</taxon>
        <taxon>Asteraceae</taxon>
        <taxon>Asteroideae</taxon>
        <taxon>Anthemideae</taxon>
        <taxon>Anthemidinae</taxon>
        <taxon>Tanacetum</taxon>
    </lineage>
</organism>
<accession>A0A6L2NJJ1</accession>